<evidence type="ECO:0000313" key="2">
    <source>
        <dbReference type="Proteomes" id="UP000265520"/>
    </source>
</evidence>
<evidence type="ECO:0000313" key="1">
    <source>
        <dbReference type="EMBL" id="MCH83809.1"/>
    </source>
</evidence>
<organism evidence="1 2">
    <name type="scientific">Trifolium medium</name>
    <dbReference type="NCBI Taxonomy" id="97028"/>
    <lineage>
        <taxon>Eukaryota</taxon>
        <taxon>Viridiplantae</taxon>
        <taxon>Streptophyta</taxon>
        <taxon>Embryophyta</taxon>
        <taxon>Tracheophyta</taxon>
        <taxon>Spermatophyta</taxon>
        <taxon>Magnoliopsida</taxon>
        <taxon>eudicotyledons</taxon>
        <taxon>Gunneridae</taxon>
        <taxon>Pentapetalae</taxon>
        <taxon>rosids</taxon>
        <taxon>fabids</taxon>
        <taxon>Fabales</taxon>
        <taxon>Fabaceae</taxon>
        <taxon>Papilionoideae</taxon>
        <taxon>50 kb inversion clade</taxon>
        <taxon>NPAAA clade</taxon>
        <taxon>Hologalegina</taxon>
        <taxon>IRL clade</taxon>
        <taxon>Trifolieae</taxon>
        <taxon>Trifolium</taxon>
    </lineage>
</organism>
<keyword evidence="2" id="KW-1185">Reference proteome</keyword>
<proteinExistence type="predicted"/>
<dbReference type="Proteomes" id="UP000265520">
    <property type="component" value="Unassembled WGS sequence"/>
</dbReference>
<sequence>MANFVSYVQHFIKSTVFTAHTVMEVMRDVQYQLTELISGLAVQDMAPDELGFEQTNCKLSSQYMHRSPTIKTDPTHSSNLHHL</sequence>
<dbReference type="AlphaFoldDB" id="A0A392M9D1"/>
<reference evidence="1 2" key="1">
    <citation type="journal article" date="2018" name="Front. Plant Sci.">
        <title>Red Clover (Trifolium pratense) and Zigzag Clover (T. medium) - A Picture of Genomic Similarities and Differences.</title>
        <authorList>
            <person name="Dluhosova J."/>
            <person name="Istvanek J."/>
            <person name="Nedelnik J."/>
            <person name="Repkova J."/>
        </authorList>
    </citation>
    <scope>NUCLEOTIDE SEQUENCE [LARGE SCALE GENOMIC DNA]</scope>
    <source>
        <strain evidence="2">cv. 10/8</strain>
        <tissue evidence="1">Leaf</tissue>
    </source>
</reference>
<protein>
    <submittedName>
        <fullName evidence="1">Uncharacterized protein</fullName>
    </submittedName>
</protein>
<dbReference type="EMBL" id="LXQA010005788">
    <property type="protein sequence ID" value="MCH83809.1"/>
    <property type="molecule type" value="Genomic_DNA"/>
</dbReference>
<comment type="caution">
    <text evidence="1">The sequence shown here is derived from an EMBL/GenBank/DDBJ whole genome shotgun (WGS) entry which is preliminary data.</text>
</comment>
<name>A0A392M9D1_9FABA</name>
<gene>
    <name evidence="1" type="ORF">A2U01_0004635</name>
</gene>
<accession>A0A392M9D1</accession>